<proteinExistence type="predicted"/>
<keyword evidence="1" id="KW-1133">Transmembrane helix</keyword>
<feature type="transmembrane region" description="Helical" evidence="1">
    <location>
        <begin position="23"/>
        <end position="45"/>
    </location>
</feature>
<feature type="transmembrane region" description="Helical" evidence="1">
    <location>
        <begin position="96"/>
        <end position="117"/>
    </location>
</feature>
<evidence type="ECO:0000256" key="1">
    <source>
        <dbReference type="SAM" id="Phobius"/>
    </source>
</evidence>
<feature type="transmembrane region" description="Helical" evidence="1">
    <location>
        <begin position="65"/>
        <end position="84"/>
    </location>
</feature>
<reference evidence="2" key="1">
    <citation type="submission" date="2022-12" db="EMBL/GenBank/DDBJ databases">
        <title>Marinomonas 15G1-11 sp. nov, isolated from marine algae.</title>
        <authorList>
            <person name="Butt M."/>
            <person name="Choi D.G."/>
            <person name="Kim J.M."/>
            <person name="Lee J.K."/>
            <person name="Baek J.H."/>
            <person name="Jeon C.O."/>
        </authorList>
    </citation>
    <scope>NUCLEOTIDE SEQUENCE</scope>
    <source>
        <strain evidence="2">15G1-11</strain>
    </source>
</reference>
<keyword evidence="1" id="KW-0472">Membrane</keyword>
<organism evidence="2 3">
    <name type="scientific">Marinomonas phaeophyticola</name>
    <dbReference type="NCBI Taxonomy" id="3004091"/>
    <lineage>
        <taxon>Bacteria</taxon>
        <taxon>Pseudomonadati</taxon>
        <taxon>Pseudomonadota</taxon>
        <taxon>Gammaproteobacteria</taxon>
        <taxon>Oceanospirillales</taxon>
        <taxon>Oceanospirillaceae</taxon>
        <taxon>Marinomonas</taxon>
    </lineage>
</organism>
<evidence type="ECO:0000313" key="3">
    <source>
        <dbReference type="Proteomes" id="UP001149719"/>
    </source>
</evidence>
<accession>A0ABT4JVT2</accession>
<comment type="caution">
    <text evidence="2">The sequence shown here is derived from an EMBL/GenBank/DDBJ whole genome shotgun (WGS) entry which is preliminary data.</text>
</comment>
<keyword evidence="1" id="KW-0812">Transmembrane</keyword>
<sequence>MTKSTENSRHQVRAKTSHSQPKWLAVFFFIASVIYLFPEAVFNARLVALAGSPNSTPENMHLIELFGRSVSGVGFSLLIADALLKGRIAKSRLKALLSLVVITLIVWPLVFFGQKLLVDKLLIDQSSPSQRQEAFFSSLLKSSLASDVINIEGLSYNVNDSENPSDMTFLTMLGGLAYANSDFLTSLESQKTKILDSYITSKANENFEEHYLRYKKVRDSVQNSWKTYQKKVSSYNSLISSSQQRSDKAWESVESIIAKGYHDYRNAELNYLARAEARAQVIAQPIYDYWGDYSSCDKRYHNNAERHNSCIRNVDKRYARLLEKSSISYVPMTYFAEVREREKGKTSILETALTLGTSALVAGLEVLAGESGEIEKHYIRVKNVNFYTTKVFTLMTDDFKKETGYETDISNVREFRAHPYTAEKVRQDIKAKQGIELPPSWRIDQISSFKEAVQKKVRHEADASWQKNARMNGYDIAPNLSWSNFQESAMIQKKIRTQMGDNYYVKPVLATWNNKEFYDYIIKPNVIREREYWLNYIHASQVQFADGGTLEQEGKKALRSILVPPISMAISLFLVLLTVLKLPFKFFVLLNYDKHMHSSLKRKAMSVLLSLCFITVIFYLPIQFLSSKFTQQNSSLHQLINTENGHFSKAEALAIQWVLNTQPIIQPIGMFIDRKTSISTQFEDKLKDALEDFDNRYYTLIAAKWSGNPPRIPYILDENGSILYPFTITTNVENASVRIMNIAPVYQKNASDTRSI</sequence>
<dbReference type="Proteomes" id="UP001149719">
    <property type="component" value="Unassembled WGS sequence"/>
</dbReference>
<feature type="transmembrane region" description="Helical" evidence="1">
    <location>
        <begin position="568"/>
        <end position="592"/>
    </location>
</feature>
<gene>
    <name evidence="2" type="ORF">O1D97_12140</name>
</gene>
<dbReference type="RefSeq" id="WP_269125936.1">
    <property type="nucleotide sequence ID" value="NZ_JAPUBN010000017.1"/>
</dbReference>
<name>A0ABT4JVT2_9GAMM</name>
<feature type="transmembrane region" description="Helical" evidence="1">
    <location>
        <begin position="604"/>
        <end position="622"/>
    </location>
</feature>
<dbReference type="EMBL" id="JAPUBN010000017">
    <property type="protein sequence ID" value="MCZ2722355.1"/>
    <property type="molecule type" value="Genomic_DNA"/>
</dbReference>
<keyword evidence="3" id="KW-1185">Reference proteome</keyword>
<evidence type="ECO:0000313" key="2">
    <source>
        <dbReference type="EMBL" id="MCZ2722355.1"/>
    </source>
</evidence>
<protein>
    <submittedName>
        <fullName evidence="2">Uncharacterized protein</fullName>
    </submittedName>
</protein>